<dbReference type="InterPro" id="IPR002020">
    <property type="entry name" value="Citrate_synthase"/>
</dbReference>
<dbReference type="PANTHER" id="PTHR11739:SF4">
    <property type="entry name" value="CITRATE SYNTHASE, PEROXISOMAL"/>
    <property type="match status" value="1"/>
</dbReference>
<name>A0A2A7SAZ4_BURGA</name>
<feature type="compositionally biased region" description="Low complexity" evidence="5">
    <location>
        <begin position="11"/>
        <end position="25"/>
    </location>
</feature>
<evidence type="ECO:0000256" key="4">
    <source>
        <dbReference type="ARBA" id="ARBA00022679"/>
    </source>
</evidence>
<dbReference type="PANTHER" id="PTHR11739">
    <property type="entry name" value="CITRATE SYNTHASE"/>
    <property type="match status" value="1"/>
</dbReference>
<dbReference type="InterPro" id="IPR016143">
    <property type="entry name" value="Citrate_synth-like_sm_a-sub"/>
</dbReference>
<evidence type="ECO:0000313" key="6">
    <source>
        <dbReference type="EMBL" id="PEH40726.1"/>
    </source>
</evidence>
<protein>
    <recommendedName>
        <fullName evidence="3">citrate synthase (unknown stereospecificity)</fullName>
        <ecNumber evidence="3">2.3.3.16</ecNumber>
    </recommendedName>
</protein>
<dbReference type="GO" id="GO:0005829">
    <property type="term" value="C:cytosol"/>
    <property type="evidence" value="ECO:0007669"/>
    <property type="project" value="TreeGrafter"/>
</dbReference>
<proteinExistence type="inferred from homology"/>
<dbReference type="Pfam" id="PF00285">
    <property type="entry name" value="Citrate_synt"/>
    <property type="match status" value="1"/>
</dbReference>
<dbReference type="GO" id="GO:0005975">
    <property type="term" value="P:carbohydrate metabolic process"/>
    <property type="evidence" value="ECO:0007669"/>
    <property type="project" value="TreeGrafter"/>
</dbReference>
<evidence type="ECO:0000256" key="1">
    <source>
        <dbReference type="ARBA" id="ARBA00004751"/>
    </source>
</evidence>
<evidence type="ECO:0000256" key="2">
    <source>
        <dbReference type="ARBA" id="ARBA00010566"/>
    </source>
</evidence>
<evidence type="ECO:0000313" key="7">
    <source>
        <dbReference type="Proteomes" id="UP000220629"/>
    </source>
</evidence>
<sequence length="424" mass="42944">MATPLDTPDSPAAAHVGEAAPAEAPRNLLGRPATRHRGTDLDGATLAPQEALRVRGLDLNALIGATSFEGAIAHLWFDLAPGDAAHEAREAEIRARLAALSAGFAGGSAAQTVAASMGAAGVAPVFAAAAGLLRGLDDALARAAGTPLADADLEALLACAAAAPFLLHAAIAGRPCEDPAAADASSHARRMLVLTGATRRDPAALAAMDALLVAWHAGFGYITPTVLAPRVAIGTGVTLTQAVASGFLASGPSHVGAALEAMQWLEAILDTLPVEARDPARRPDASLAARLEAAGREAVDRTLDAEGSLLFGFGHPLFVADPRPPHLRALLTARGFGGPASTLADACCARAGQRKGLNPNIDFLSAATLLDLGVASPSWGVGLGLSARIAAMVAHAVERRQRPAFGVNSATARRLLAAVPVGWL</sequence>
<reference evidence="7" key="1">
    <citation type="submission" date="2017-09" db="EMBL/GenBank/DDBJ databases">
        <title>FDA dAtabase for Regulatory Grade micrObial Sequences (FDA-ARGOS): Supporting development and validation of Infectious Disease Dx tests.</title>
        <authorList>
            <person name="Minogue T."/>
            <person name="Wolcott M."/>
            <person name="Wasieloski L."/>
            <person name="Aguilar W."/>
            <person name="Moore D."/>
            <person name="Tallon L."/>
            <person name="Sadzewicz L."/>
            <person name="Ott S."/>
            <person name="Zhao X."/>
            <person name="Nagaraj S."/>
            <person name="Vavikolanu K."/>
            <person name="Aluvathingal J."/>
            <person name="Nadendla S."/>
            <person name="Sichtig H."/>
        </authorList>
    </citation>
    <scope>NUCLEOTIDE SEQUENCE [LARGE SCALE GENOMIC DNA]</scope>
    <source>
        <strain evidence="7">FDAARGOS_390</strain>
    </source>
</reference>
<comment type="caution">
    <text evidence="6">The sequence shown here is derived from an EMBL/GenBank/DDBJ whole genome shotgun (WGS) entry which is preliminary data.</text>
</comment>
<evidence type="ECO:0000256" key="5">
    <source>
        <dbReference type="SAM" id="MobiDB-lite"/>
    </source>
</evidence>
<dbReference type="Proteomes" id="UP000220629">
    <property type="component" value="Unassembled WGS sequence"/>
</dbReference>
<comment type="similarity">
    <text evidence="2">Belongs to the citrate synthase family.</text>
</comment>
<dbReference type="UniPathway" id="UPA00223">
    <property type="reaction ID" value="UER00717"/>
</dbReference>
<dbReference type="AlphaFoldDB" id="A0A2A7SAZ4"/>
<dbReference type="EMBL" id="PDDY01000001">
    <property type="protein sequence ID" value="PEH40726.1"/>
    <property type="molecule type" value="Genomic_DNA"/>
</dbReference>
<accession>A0A2A7SAZ4</accession>
<dbReference type="InterPro" id="IPR036969">
    <property type="entry name" value="Citrate_synthase_sf"/>
</dbReference>
<dbReference type="Gene3D" id="1.10.230.10">
    <property type="entry name" value="Cytochrome P450-Terp, domain 2"/>
    <property type="match status" value="1"/>
</dbReference>
<evidence type="ECO:0000256" key="3">
    <source>
        <dbReference type="ARBA" id="ARBA00012972"/>
    </source>
</evidence>
<dbReference type="GO" id="GO:0006099">
    <property type="term" value="P:tricarboxylic acid cycle"/>
    <property type="evidence" value="ECO:0007669"/>
    <property type="project" value="UniProtKB-UniPathway"/>
</dbReference>
<feature type="region of interest" description="Disordered" evidence="5">
    <location>
        <begin position="1"/>
        <end position="44"/>
    </location>
</feature>
<dbReference type="EC" id="2.3.3.16" evidence="3"/>
<dbReference type="SUPFAM" id="SSF48256">
    <property type="entry name" value="Citrate synthase"/>
    <property type="match status" value="1"/>
</dbReference>
<dbReference type="GO" id="GO:0036440">
    <property type="term" value="F:citrate synthase activity"/>
    <property type="evidence" value="ECO:0007669"/>
    <property type="project" value="UniProtKB-EC"/>
</dbReference>
<dbReference type="RefSeq" id="WP_096751842.1">
    <property type="nucleotide sequence ID" value="NZ_CADEPO010000015.1"/>
</dbReference>
<gene>
    <name evidence="6" type="ORF">CRM94_00240</name>
</gene>
<keyword evidence="4" id="KW-0808">Transferase</keyword>
<dbReference type="InterPro" id="IPR016142">
    <property type="entry name" value="Citrate_synth-like_lrg_a-sub"/>
</dbReference>
<comment type="pathway">
    <text evidence="1">Carbohydrate metabolism; tricarboxylic acid cycle; isocitrate from oxaloacetate: step 1/2.</text>
</comment>
<organism evidence="6 7">
    <name type="scientific">Burkholderia gladioli</name>
    <name type="common">Pseudomonas marginata</name>
    <name type="synonym">Phytomonas marginata</name>
    <dbReference type="NCBI Taxonomy" id="28095"/>
    <lineage>
        <taxon>Bacteria</taxon>
        <taxon>Pseudomonadati</taxon>
        <taxon>Pseudomonadota</taxon>
        <taxon>Betaproteobacteria</taxon>
        <taxon>Burkholderiales</taxon>
        <taxon>Burkholderiaceae</taxon>
        <taxon>Burkholderia</taxon>
    </lineage>
</organism>
<dbReference type="Gene3D" id="1.10.580.10">
    <property type="entry name" value="Citrate Synthase, domain 1"/>
    <property type="match status" value="1"/>
</dbReference>